<evidence type="ECO:0000313" key="1">
    <source>
        <dbReference type="EMBL" id="SHE64669.1"/>
    </source>
</evidence>
<evidence type="ECO:0000313" key="2">
    <source>
        <dbReference type="Proteomes" id="UP000184368"/>
    </source>
</evidence>
<keyword evidence="2" id="KW-1185">Reference proteome</keyword>
<name>A0A1M4V6T6_9BACT</name>
<proteinExistence type="predicted"/>
<sequence length="76" mass="8732">MEQTFELLVDKVPYRVTAEPFSFNEETRYRVTYNGGDDHIFYYDPSLGRLAPIDDDAGTMPDSLEVAIAERLQGKR</sequence>
<organism evidence="1 2">
    <name type="scientific">Cnuella takakiae</name>
    <dbReference type="NCBI Taxonomy" id="1302690"/>
    <lineage>
        <taxon>Bacteria</taxon>
        <taxon>Pseudomonadati</taxon>
        <taxon>Bacteroidota</taxon>
        <taxon>Chitinophagia</taxon>
        <taxon>Chitinophagales</taxon>
        <taxon>Chitinophagaceae</taxon>
        <taxon>Cnuella</taxon>
    </lineage>
</organism>
<reference evidence="1 2" key="1">
    <citation type="submission" date="2016-11" db="EMBL/GenBank/DDBJ databases">
        <authorList>
            <person name="Jaros S."/>
            <person name="Januszkiewicz K."/>
            <person name="Wedrychowicz H."/>
        </authorList>
    </citation>
    <scope>NUCLEOTIDE SEQUENCE [LARGE SCALE GENOMIC DNA]</scope>
    <source>
        <strain evidence="1 2">DSM 26897</strain>
    </source>
</reference>
<dbReference type="AlphaFoldDB" id="A0A1M4V6T6"/>
<protein>
    <submittedName>
        <fullName evidence="1">Uncharacterized protein</fullName>
    </submittedName>
</protein>
<dbReference type="RefSeq" id="WP_245798290.1">
    <property type="nucleotide sequence ID" value="NZ_FQUO01000002.1"/>
</dbReference>
<dbReference type="STRING" id="1302690.BUE76_12930"/>
<dbReference type="Proteomes" id="UP000184368">
    <property type="component" value="Unassembled WGS sequence"/>
</dbReference>
<dbReference type="EMBL" id="FQUO01000002">
    <property type="protein sequence ID" value="SHE64669.1"/>
    <property type="molecule type" value="Genomic_DNA"/>
</dbReference>
<accession>A0A1M4V6T6</accession>
<gene>
    <name evidence="1" type="ORF">SAMN05444008_102156</name>
</gene>